<dbReference type="AlphaFoldDB" id="A0A917UKX6"/>
<feature type="region of interest" description="Disordered" evidence="1">
    <location>
        <begin position="107"/>
        <end position="267"/>
    </location>
</feature>
<feature type="compositionally biased region" description="Basic residues" evidence="1">
    <location>
        <begin position="114"/>
        <end position="123"/>
    </location>
</feature>
<dbReference type="Pfam" id="PF13730">
    <property type="entry name" value="HTH_36"/>
    <property type="match status" value="1"/>
</dbReference>
<dbReference type="InterPro" id="IPR036388">
    <property type="entry name" value="WH-like_DNA-bd_sf"/>
</dbReference>
<feature type="compositionally biased region" description="Basic and acidic residues" evidence="1">
    <location>
        <begin position="159"/>
        <end position="175"/>
    </location>
</feature>
<feature type="compositionally biased region" description="Low complexity" evidence="1">
    <location>
        <begin position="253"/>
        <end position="263"/>
    </location>
</feature>
<keyword evidence="3" id="KW-1185">Reference proteome</keyword>
<organism evidence="2 3">
    <name type="scientific">Deinococcus aquiradiocola</name>
    <dbReference type="NCBI Taxonomy" id="393059"/>
    <lineage>
        <taxon>Bacteria</taxon>
        <taxon>Thermotogati</taxon>
        <taxon>Deinococcota</taxon>
        <taxon>Deinococci</taxon>
        <taxon>Deinococcales</taxon>
        <taxon>Deinococcaceae</taxon>
        <taxon>Deinococcus</taxon>
    </lineage>
</organism>
<evidence type="ECO:0000313" key="2">
    <source>
        <dbReference type="EMBL" id="GGJ65163.1"/>
    </source>
</evidence>
<evidence type="ECO:0008006" key="4">
    <source>
        <dbReference type="Google" id="ProtNLM"/>
    </source>
</evidence>
<reference evidence="2" key="2">
    <citation type="submission" date="2020-09" db="EMBL/GenBank/DDBJ databases">
        <authorList>
            <person name="Sun Q."/>
            <person name="Ohkuma M."/>
        </authorList>
    </citation>
    <scope>NUCLEOTIDE SEQUENCE</scope>
    <source>
        <strain evidence="2">JCM 14371</strain>
    </source>
</reference>
<dbReference type="EMBL" id="BMOE01000001">
    <property type="protein sequence ID" value="GGJ65163.1"/>
    <property type="molecule type" value="Genomic_DNA"/>
</dbReference>
<evidence type="ECO:0000256" key="1">
    <source>
        <dbReference type="SAM" id="MobiDB-lite"/>
    </source>
</evidence>
<accession>A0A917UKX6</accession>
<feature type="compositionally biased region" description="Pro residues" evidence="1">
    <location>
        <begin position="226"/>
        <end position="241"/>
    </location>
</feature>
<sequence>MNDITHDTGEMNVIFVHSSVDDYPLTPYEFRVYGKIARRAGQGIGWPSVEQVAAECLMSEDTARQALQNLTTFGLLSRQERPGLRPHYRLTRPSTWLSTDAVRAIHAEQTEKSRAKRQARKARTGQENPGAAPRGAGTPPDISDPSEKQGGVVSPTPGKNREGYPSEKHPPHPSEKQGGVSISTKGNPREGDPETGGTPPEARRSAAVSAPHHERTPPAAHAATPGTPPDQAPPHPTPDGTPPHAKGTEHVPRAAAAPDAAPLPDTPVRRYLLGYFGPDFLQTLLEEDPTRHDWFRLPTPTVQACKDDAVTEANGKRWKTPLIGLLDAQAAQLRRTERPTHPDPAPTPAAASIADQVKARIAATRRTE</sequence>
<gene>
    <name evidence="2" type="ORF">GCM10008939_06310</name>
</gene>
<name>A0A917UKX6_9DEIO</name>
<feature type="region of interest" description="Disordered" evidence="1">
    <location>
        <begin position="332"/>
        <end position="368"/>
    </location>
</feature>
<feature type="compositionally biased region" description="Low complexity" evidence="1">
    <location>
        <begin position="129"/>
        <end position="140"/>
    </location>
</feature>
<dbReference type="RefSeq" id="WP_188960733.1">
    <property type="nucleotide sequence ID" value="NZ_BMOE01000001.1"/>
</dbReference>
<protein>
    <recommendedName>
        <fullName evidence="4">Helix-turn-helix domain-containing protein</fullName>
    </recommendedName>
</protein>
<evidence type="ECO:0000313" key="3">
    <source>
        <dbReference type="Proteomes" id="UP000635726"/>
    </source>
</evidence>
<dbReference type="Proteomes" id="UP000635726">
    <property type="component" value="Unassembled WGS sequence"/>
</dbReference>
<proteinExistence type="predicted"/>
<comment type="caution">
    <text evidence="2">The sequence shown here is derived from an EMBL/GenBank/DDBJ whole genome shotgun (WGS) entry which is preliminary data.</text>
</comment>
<reference evidence="2" key="1">
    <citation type="journal article" date="2014" name="Int. J. Syst. Evol. Microbiol.">
        <title>Complete genome sequence of Corynebacterium casei LMG S-19264T (=DSM 44701T), isolated from a smear-ripened cheese.</title>
        <authorList>
            <consortium name="US DOE Joint Genome Institute (JGI-PGF)"/>
            <person name="Walter F."/>
            <person name="Albersmeier A."/>
            <person name="Kalinowski J."/>
            <person name="Ruckert C."/>
        </authorList>
    </citation>
    <scope>NUCLEOTIDE SEQUENCE</scope>
    <source>
        <strain evidence="2">JCM 14371</strain>
    </source>
</reference>
<dbReference type="Gene3D" id="1.10.10.10">
    <property type="entry name" value="Winged helix-like DNA-binding domain superfamily/Winged helix DNA-binding domain"/>
    <property type="match status" value="1"/>
</dbReference>